<evidence type="ECO:0000313" key="2">
    <source>
        <dbReference type="EMBL" id="RLJ77008.1"/>
    </source>
</evidence>
<dbReference type="RefSeq" id="WP_166792116.1">
    <property type="nucleotide sequence ID" value="NZ_RCCK01000011.1"/>
</dbReference>
<dbReference type="EMBL" id="RCCK01000011">
    <property type="protein sequence ID" value="RLJ77008.1"/>
    <property type="molecule type" value="Genomic_DNA"/>
</dbReference>
<feature type="transmembrane region" description="Helical" evidence="1">
    <location>
        <begin position="12"/>
        <end position="33"/>
    </location>
</feature>
<name>A0A497Y7R5_9SPHI</name>
<gene>
    <name evidence="2" type="ORF">BCL90_2068</name>
</gene>
<keyword evidence="1" id="KW-0472">Membrane</keyword>
<dbReference type="Proteomes" id="UP000273898">
    <property type="component" value="Unassembled WGS sequence"/>
</dbReference>
<accession>A0A497Y7R5</accession>
<sequence>MNHSITKEDRIYLFVLFLVLLTYLSFELFRFGFEHGKDYAVAALSL</sequence>
<keyword evidence="1" id="KW-1133">Transmembrane helix</keyword>
<reference evidence="2 3" key="1">
    <citation type="submission" date="2018-10" db="EMBL/GenBank/DDBJ databases">
        <title>Genomic Encyclopedia of Archaeal and Bacterial Type Strains, Phase II (KMG-II): from individual species to whole genera.</title>
        <authorList>
            <person name="Goeker M."/>
        </authorList>
    </citation>
    <scope>NUCLEOTIDE SEQUENCE [LARGE SCALE GENOMIC DNA]</scope>
    <source>
        <strain evidence="2 3">DSM 19624</strain>
    </source>
</reference>
<organism evidence="2 3">
    <name type="scientific">Pedobacter alluvionis</name>
    <dbReference type="NCBI Taxonomy" id="475253"/>
    <lineage>
        <taxon>Bacteria</taxon>
        <taxon>Pseudomonadati</taxon>
        <taxon>Bacteroidota</taxon>
        <taxon>Sphingobacteriia</taxon>
        <taxon>Sphingobacteriales</taxon>
        <taxon>Sphingobacteriaceae</taxon>
        <taxon>Pedobacter</taxon>
    </lineage>
</organism>
<dbReference type="AlphaFoldDB" id="A0A497Y7R5"/>
<protein>
    <submittedName>
        <fullName evidence="2">Uncharacterized protein</fullName>
    </submittedName>
</protein>
<proteinExistence type="predicted"/>
<evidence type="ECO:0000256" key="1">
    <source>
        <dbReference type="SAM" id="Phobius"/>
    </source>
</evidence>
<comment type="caution">
    <text evidence="2">The sequence shown here is derived from an EMBL/GenBank/DDBJ whole genome shotgun (WGS) entry which is preliminary data.</text>
</comment>
<evidence type="ECO:0000313" key="3">
    <source>
        <dbReference type="Proteomes" id="UP000273898"/>
    </source>
</evidence>
<keyword evidence="1" id="KW-0812">Transmembrane</keyword>